<organism evidence="2 3">
    <name type="scientific">Monodon monoceros</name>
    <name type="common">Narwhal</name>
    <name type="synonym">Ceratodon monodon</name>
    <dbReference type="NCBI Taxonomy" id="40151"/>
    <lineage>
        <taxon>Eukaryota</taxon>
        <taxon>Metazoa</taxon>
        <taxon>Chordata</taxon>
        <taxon>Craniata</taxon>
        <taxon>Vertebrata</taxon>
        <taxon>Euteleostomi</taxon>
        <taxon>Mammalia</taxon>
        <taxon>Eutheria</taxon>
        <taxon>Laurasiatheria</taxon>
        <taxon>Artiodactyla</taxon>
        <taxon>Whippomorpha</taxon>
        <taxon>Cetacea</taxon>
        <taxon>Odontoceti</taxon>
        <taxon>Monodontidae</taxon>
        <taxon>Monodon</taxon>
    </lineage>
</organism>
<protein>
    <submittedName>
        <fullName evidence="2">Uncharacterized protein</fullName>
    </submittedName>
</protein>
<feature type="non-terminal residue" evidence="2">
    <location>
        <position position="1"/>
    </location>
</feature>
<feature type="region of interest" description="Disordered" evidence="1">
    <location>
        <begin position="57"/>
        <end position="107"/>
    </location>
</feature>
<evidence type="ECO:0000256" key="1">
    <source>
        <dbReference type="SAM" id="MobiDB-lite"/>
    </source>
</evidence>
<dbReference type="EMBL" id="RWIC01000557">
    <property type="protein sequence ID" value="TKC42313.1"/>
    <property type="molecule type" value="Genomic_DNA"/>
</dbReference>
<dbReference type="AlphaFoldDB" id="A0A4U1EZR0"/>
<reference evidence="3" key="1">
    <citation type="journal article" date="2019" name="IScience">
        <title>Narwhal Genome Reveals Long-Term Low Genetic Diversity despite Current Large Abundance Size.</title>
        <authorList>
            <person name="Westbury M.V."/>
            <person name="Petersen B."/>
            <person name="Garde E."/>
            <person name="Heide-Jorgensen M.P."/>
            <person name="Lorenzen E.D."/>
        </authorList>
    </citation>
    <scope>NUCLEOTIDE SEQUENCE [LARGE SCALE GENOMIC DNA]</scope>
</reference>
<sequence>PGQRVSGSPPTPSESFPYALLSADGSLCVATWGGMAGNLSFWSPPGSPGMRHLWRASETRKGKQGEKASFPELAQASSSPTAGQGRPGQVSRRGGRGLCGPGKRGLGRRGVADGACSLVLLQQLGHLHLSGQSRASLEEGTQRGPLESLSLPFLLGSQRDEVWTEGALPLFCENRMPSNDPGVTVEVVQCLRSDHVGVGSAGQRIETLPPREAES</sequence>
<proteinExistence type="predicted"/>
<gene>
    <name evidence="2" type="ORF">EI555_015415</name>
</gene>
<evidence type="ECO:0000313" key="2">
    <source>
        <dbReference type="EMBL" id="TKC42313.1"/>
    </source>
</evidence>
<accession>A0A4U1EZR0</accession>
<dbReference type="Proteomes" id="UP000308365">
    <property type="component" value="Unassembled WGS sequence"/>
</dbReference>
<evidence type="ECO:0000313" key="3">
    <source>
        <dbReference type="Proteomes" id="UP000308365"/>
    </source>
</evidence>
<feature type="compositionally biased region" description="Basic and acidic residues" evidence="1">
    <location>
        <begin position="57"/>
        <end position="66"/>
    </location>
</feature>
<comment type="caution">
    <text evidence="2">The sequence shown here is derived from an EMBL/GenBank/DDBJ whole genome shotgun (WGS) entry which is preliminary data.</text>
</comment>
<name>A0A4U1EZR0_MONMO</name>